<keyword evidence="1" id="KW-0328">Glycosyltransferase</keyword>
<dbReference type="CDD" id="cd06533">
    <property type="entry name" value="Glyco_transf_WecG_TagA"/>
    <property type="match status" value="1"/>
</dbReference>
<evidence type="ECO:0000256" key="1">
    <source>
        <dbReference type="ARBA" id="ARBA00022676"/>
    </source>
</evidence>
<proteinExistence type="predicted"/>
<keyword evidence="2" id="KW-0808">Transferase</keyword>
<dbReference type="Pfam" id="PF03808">
    <property type="entry name" value="Glyco_tran_WecG"/>
    <property type="match status" value="1"/>
</dbReference>
<dbReference type="EMBL" id="JADGMQ010000002">
    <property type="protein sequence ID" value="MBI1619768.1"/>
    <property type="molecule type" value="Genomic_DNA"/>
</dbReference>
<organism evidence="3 4">
    <name type="scientific">Aquamicrobium zhengzhouense</name>
    <dbReference type="NCBI Taxonomy" id="2781738"/>
    <lineage>
        <taxon>Bacteria</taxon>
        <taxon>Pseudomonadati</taxon>
        <taxon>Pseudomonadota</taxon>
        <taxon>Alphaproteobacteria</taxon>
        <taxon>Hyphomicrobiales</taxon>
        <taxon>Phyllobacteriaceae</taxon>
        <taxon>Aquamicrobium</taxon>
    </lineage>
</organism>
<sequence>MKRGEKLPILGVGVNATDYQGAVTRIMDAANSGKPFSVTALAVHGVMTGVQDPSHRYRLNHLNMVVPDGQPVRWALNLLHATGLKDRVYGPNLMLRVCEAAAREGVPIFLYGSRPEVMERLEINLREKFAGIRIVGTATSRFRMADSAENSEVIAAIKETGARIVFVGLGCPRQEVFAFENAEDLSCPVIAVGAAFDFHAGTQPQAPAWMQDRGLEWLFRLLCEPTRLWRRYLFLNPLFCWNIARQWAFPGAFRPDEDRAPTGRQNYV</sequence>
<dbReference type="PANTHER" id="PTHR34136">
    <property type="match status" value="1"/>
</dbReference>
<protein>
    <submittedName>
        <fullName evidence="3">WecB/TagA/CpsF family glycosyltransferase</fullName>
    </submittedName>
</protein>
<keyword evidence="4" id="KW-1185">Reference proteome</keyword>
<accession>A0ABS0S8Z8</accession>
<gene>
    <name evidence="3" type="ORF">IOD40_03695</name>
</gene>
<dbReference type="InterPro" id="IPR004629">
    <property type="entry name" value="WecG_TagA_CpsF"/>
</dbReference>
<reference evidence="3 4" key="1">
    <citation type="submission" date="2020-10" db="EMBL/GenBank/DDBJ databases">
        <title>Aquamicrobium zhengzhouensis sp. nov., a exopolysaccharide producing bacterium isolated from farmland soil.</title>
        <authorList>
            <person name="Wang X."/>
        </authorList>
    </citation>
    <scope>NUCLEOTIDE SEQUENCE [LARGE SCALE GENOMIC DNA]</scope>
    <source>
        <strain evidence="4">cd-1</strain>
    </source>
</reference>
<evidence type="ECO:0000256" key="2">
    <source>
        <dbReference type="ARBA" id="ARBA00022679"/>
    </source>
</evidence>
<dbReference type="RefSeq" id="WP_198474470.1">
    <property type="nucleotide sequence ID" value="NZ_JADGMQ010000002.1"/>
</dbReference>
<evidence type="ECO:0000313" key="4">
    <source>
        <dbReference type="Proteomes" id="UP000601789"/>
    </source>
</evidence>
<comment type="caution">
    <text evidence="3">The sequence shown here is derived from an EMBL/GenBank/DDBJ whole genome shotgun (WGS) entry which is preliminary data.</text>
</comment>
<dbReference type="NCBIfam" id="TIGR00696">
    <property type="entry name" value="wecG_tagA_cpsF"/>
    <property type="match status" value="1"/>
</dbReference>
<name>A0ABS0S8Z8_9HYPH</name>
<dbReference type="PANTHER" id="PTHR34136:SF1">
    <property type="entry name" value="UDP-N-ACETYL-D-MANNOSAMINURONIC ACID TRANSFERASE"/>
    <property type="match status" value="1"/>
</dbReference>
<dbReference type="Proteomes" id="UP000601789">
    <property type="component" value="Unassembled WGS sequence"/>
</dbReference>
<evidence type="ECO:0000313" key="3">
    <source>
        <dbReference type="EMBL" id="MBI1619768.1"/>
    </source>
</evidence>